<gene>
    <name evidence="3" type="ORF">LTR24_002235</name>
</gene>
<dbReference type="PROSITE" id="PS50108">
    <property type="entry name" value="CRIB"/>
    <property type="match status" value="1"/>
</dbReference>
<feature type="compositionally biased region" description="Low complexity" evidence="1">
    <location>
        <begin position="59"/>
        <end position="70"/>
    </location>
</feature>
<name>A0ABR0KID8_9EURO</name>
<feature type="compositionally biased region" description="Polar residues" evidence="1">
    <location>
        <begin position="619"/>
        <end position="629"/>
    </location>
</feature>
<evidence type="ECO:0000313" key="3">
    <source>
        <dbReference type="EMBL" id="KAK5097366.1"/>
    </source>
</evidence>
<feature type="region of interest" description="Disordered" evidence="1">
    <location>
        <begin position="657"/>
        <end position="733"/>
    </location>
</feature>
<reference evidence="3 4" key="1">
    <citation type="submission" date="2023-08" db="EMBL/GenBank/DDBJ databases">
        <title>Black Yeasts Isolated from many extreme environments.</title>
        <authorList>
            <person name="Coleine C."/>
            <person name="Stajich J.E."/>
            <person name="Selbmann L."/>
        </authorList>
    </citation>
    <scope>NUCLEOTIDE SEQUENCE [LARGE SCALE GENOMIC DNA]</scope>
    <source>
        <strain evidence="3 4">CCFEE 5885</strain>
    </source>
</reference>
<proteinExistence type="predicted"/>
<organism evidence="3 4">
    <name type="scientific">Lithohypha guttulata</name>
    <dbReference type="NCBI Taxonomy" id="1690604"/>
    <lineage>
        <taxon>Eukaryota</taxon>
        <taxon>Fungi</taxon>
        <taxon>Dikarya</taxon>
        <taxon>Ascomycota</taxon>
        <taxon>Pezizomycotina</taxon>
        <taxon>Eurotiomycetes</taxon>
        <taxon>Chaetothyriomycetidae</taxon>
        <taxon>Chaetothyriales</taxon>
        <taxon>Trichomeriaceae</taxon>
        <taxon>Lithohypha</taxon>
    </lineage>
</organism>
<feature type="compositionally biased region" description="Polar residues" evidence="1">
    <location>
        <begin position="695"/>
        <end position="708"/>
    </location>
</feature>
<evidence type="ECO:0000313" key="4">
    <source>
        <dbReference type="Proteomes" id="UP001345013"/>
    </source>
</evidence>
<protein>
    <recommendedName>
        <fullName evidence="2">CRIB domain-containing protein</fullName>
    </recommendedName>
</protein>
<evidence type="ECO:0000259" key="2">
    <source>
        <dbReference type="PROSITE" id="PS50108"/>
    </source>
</evidence>
<dbReference type="EMBL" id="JAVRRG010000018">
    <property type="protein sequence ID" value="KAK5097366.1"/>
    <property type="molecule type" value="Genomic_DNA"/>
</dbReference>
<dbReference type="InterPro" id="IPR000095">
    <property type="entry name" value="CRIB_dom"/>
</dbReference>
<feature type="compositionally biased region" description="Basic and acidic residues" evidence="1">
    <location>
        <begin position="31"/>
        <end position="40"/>
    </location>
</feature>
<feature type="domain" description="CRIB" evidence="2">
    <location>
        <begin position="149"/>
        <end position="162"/>
    </location>
</feature>
<evidence type="ECO:0000256" key="1">
    <source>
        <dbReference type="SAM" id="MobiDB-lite"/>
    </source>
</evidence>
<feature type="compositionally biased region" description="Low complexity" evidence="1">
    <location>
        <begin position="109"/>
        <end position="126"/>
    </location>
</feature>
<dbReference type="Proteomes" id="UP001345013">
    <property type="component" value="Unassembled WGS sequence"/>
</dbReference>
<feature type="region of interest" description="Disordered" evidence="1">
    <location>
        <begin position="219"/>
        <end position="241"/>
    </location>
</feature>
<feature type="region of interest" description="Disordered" evidence="1">
    <location>
        <begin position="25"/>
        <end position="86"/>
    </location>
</feature>
<comment type="caution">
    <text evidence="3">The sequence shown here is derived from an EMBL/GenBank/DDBJ whole genome shotgun (WGS) entry which is preliminary data.</text>
</comment>
<feature type="region of interest" description="Disordered" evidence="1">
    <location>
        <begin position="1"/>
        <end position="20"/>
    </location>
</feature>
<feature type="region of interest" description="Disordered" evidence="1">
    <location>
        <begin position="108"/>
        <end position="135"/>
    </location>
</feature>
<sequence>MASFTLTNKKRHTAEPSRQALADLVKVHKREKSDDVDGPRTRSRGSTITSLEWQRSRSRTGSGSDDAGSRPYSPHHTREGSVYSTWDRSEGATRALLAKGGMMLKRTGSKMSLSSAGSSSTLGLASPPRGSNVSAMNAPIRGEELRNKISAPFDFQHVTHTEETQFAGLNRIEEAELVNQFTDVVTCQSAAPGLRGIEVSDIGTTAGCYHALTADISSNELNPPLPQLSSTTTRPTPPPKDEVAEDCIVSGASAGKPTATSRCWGPRSPGFSPKGVLAAVDLALARADQSTPPRSARGQTRVAANDGDLNAKPLPDLPITPTEVPIIHAVTTEDNTARAMIAAPLPTPPVGISPALEGAYASGEPLHQGQKSSLGLPRHMSLYPSTKASMPNLLSVDRLSATPKALSRHHSDVALSQQARIAPAPLRSCDSRMSFAAIDTMDWEDAVDEAWDDVNEANDSAMDTSFSSFNSAFSVNVDEAISAASTPLMMAPSRPLPALPSQRASPSNGVKSHQLGSVQEDEQQTELSGLGICSCPPAAPAALLPNFSRSSSTSLLRRRSSMCYGSNESLTRSSSQESIILSIASSFIETQRSSKSSVCAEDLLTLSKAQRQPIPVSSVPGQDGQTLEETTSKKARPESGCLPSDILEQLTKVSATLSSQEAAEAQDTVPPVPPMPQHKYSKLSPKVAVPERRSSVTASGRNRSNTTGARPRQSARISYSLFPTAMPTPPVSS</sequence>
<accession>A0ABR0KID8</accession>
<feature type="compositionally biased region" description="Polar residues" evidence="1">
    <location>
        <begin position="44"/>
        <end position="53"/>
    </location>
</feature>
<keyword evidence="4" id="KW-1185">Reference proteome</keyword>
<feature type="region of interest" description="Disordered" evidence="1">
    <location>
        <begin position="613"/>
        <end position="644"/>
    </location>
</feature>